<evidence type="ECO:0000313" key="2">
    <source>
        <dbReference type="Proteomes" id="UP001217500"/>
    </source>
</evidence>
<evidence type="ECO:0000313" key="1">
    <source>
        <dbReference type="EMBL" id="WCL54494.1"/>
    </source>
</evidence>
<sequence length="265" mass="29297">MTSIAGASSAYNMPFDRSIFSNPEMRPHLEDYYEASYAPMRERIAGMKEAEANGEATRTIAFEDGQIGTELSAEQYESMIPSFDKWLEMQQNFSAFDMLEQSGDMLAHAEAAAARAERDLNPDLPSGVRTVFSDGDRILGYINKDGSLVTHEGGEALQSLAAGADALNLTGEARIAYLTKNGTAMLSRQHANLATTSYSDATMPTRREFAAKWYPDHDVDAAYESMLEDIRTSLAGRQSWHKQQMSNIAEMRAYLISSMQEAEVS</sequence>
<accession>A0AAF0BKN9</accession>
<dbReference type="EMBL" id="CP116805">
    <property type="protein sequence ID" value="WCL54494.1"/>
    <property type="molecule type" value="Genomic_DNA"/>
</dbReference>
<protein>
    <submittedName>
        <fullName evidence="1">Uncharacterized protein</fullName>
    </submittedName>
</protein>
<organism evidence="1 2">
    <name type="scientific">Gimibacter soli</name>
    <dbReference type="NCBI Taxonomy" id="3024400"/>
    <lineage>
        <taxon>Bacteria</taxon>
        <taxon>Pseudomonadati</taxon>
        <taxon>Pseudomonadota</taxon>
        <taxon>Alphaproteobacteria</taxon>
        <taxon>Kordiimonadales</taxon>
        <taxon>Temperatibacteraceae</taxon>
        <taxon>Gimibacter</taxon>
    </lineage>
</organism>
<proteinExistence type="predicted"/>
<dbReference type="AlphaFoldDB" id="A0AAF0BKN9"/>
<keyword evidence="2" id="KW-1185">Reference proteome</keyword>
<gene>
    <name evidence="1" type="ORF">PH603_01825</name>
</gene>
<reference evidence="1" key="1">
    <citation type="submission" date="2023-01" db="EMBL/GenBank/DDBJ databases">
        <title>The genome sequence of Kordiimonadaceae bacterium 6D33.</title>
        <authorList>
            <person name="Liu Y."/>
        </authorList>
    </citation>
    <scope>NUCLEOTIDE SEQUENCE</scope>
    <source>
        <strain evidence="1">6D33</strain>
    </source>
</reference>
<dbReference type="KEGG" id="gso:PH603_01825"/>
<dbReference type="RefSeq" id="WP_289504213.1">
    <property type="nucleotide sequence ID" value="NZ_CP116805.1"/>
</dbReference>
<dbReference type="Proteomes" id="UP001217500">
    <property type="component" value="Chromosome"/>
</dbReference>
<name>A0AAF0BKN9_9PROT</name>